<dbReference type="AlphaFoldDB" id="A0AAD3S7W1"/>
<accession>A0AAD3S7W1</accession>
<keyword evidence="1" id="KW-0812">Transmembrane</keyword>
<comment type="caution">
    <text evidence="2">The sequence shown here is derived from an EMBL/GenBank/DDBJ whole genome shotgun (WGS) entry which is preliminary data.</text>
</comment>
<keyword evidence="3" id="KW-1185">Reference proteome</keyword>
<keyword evidence="1" id="KW-1133">Transmembrane helix</keyword>
<feature type="transmembrane region" description="Helical" evidence="1">
    <location>
        <begin position="193"/>
        <end position="214"/>
    </location>
</feature>
<evidence type="ECO:0000313" key="3">
    <source>
        <dbReference type="Proteomes" id="UP001279734"/>
    </source>
</evidence>
<evidence type="ECO:0000256" key="1">
    <source>
        <dbReference type="SAM" id="Phobius"/>
    </source>
</evidence>
<dbReference type="Proteomes" id="UP001279734">
    <property type="component" value="Unassembled WGS sequence"/>
</dbReference>
<reference evidence="2" key="1">
    <citation type="submission" date="2023-05" db="EMBL/GenBank/DDBJ databases">
        <title>Nepenthes gracilis genome sequencing.</title>
        <authorList>
            <person name="Fukushima K."/>
        </authorList>
    </citation>
    <scope>NUCLEOTIDE SEQUENCE</scope>
    <source>
        <strain evidence="2">SING2019-196</strain>
    </source>
</reference>
<sequence>MASIKPSPMGGWNFSNQKSKALDENDLVLGVMLSQRSNGIELLQNCDLPPPIRVFSGSDSAVLASMNKIYSLTSRKVEEDELGTSRNFGTEKEKLEILKALRLSQTRAREAETRYAAIAKERDSLSHAFLNESMQVFAYRQLVKLLELQVSKLQLHIQQRQPWLCSDCCGPNGVEGGEVAAADGGEDGSGLTWIMTMAFCFGIAGLGFAFAFAFG</sequence>
<dbReference type="PANTHER" id="PTHR33868:SF10">
    <property type="entry name" value="OS08G0483100 PROTEIN"/>
    <property type="match status" value="1"/>
</dbReference>
<keyword evidence="1" id="KW-0472">Membrane</keyword>
<name>A0AAD3S7W1_NEPGR</name>
<evidence type="ECO:0000313" key="2">
    <source>
        <dbReference type="EMBL" id="GMH05921.1"/>
    </source>
</evidence>
<dbReference type="PANTHER" id="PTHR33868">
    <property type="entry name" value="EXPRESSED PROTEIN"/>
    <property type="match status" value="1"/>
</dbReference>
<organism evidence="2 3">
    <name type="scientific">Nepenthes gracilis</name>
    <name type="common">Slender pitcher plant</name>
    <dbReference type="NCBI Taxonomy" id="150966"/>
    <lineage>
        <taxon>Eukaryota</taxon>
        <taxon>Viridiplantae</taxon>
        <taxon>Streptophyta</taxon>
        <taxon>Embryophyta</taxon>
        <taxon>Tracheophyta</taxon>
        <taxon>Spermatophyta</taxon>
        <taxon>Magnoliopsida</taxon>
        <taxon>eudicotyledons</taxon>
        <taxon>Gunneridae</taxon>
        <taxon>Pentapetalae</taxon>
        <taxon>Caryophyllales</taxon>
        <taxon>Nepenthaceae</taxon>
        <taxon>Nepenthes</taxon>
    </lineage>
</organism>
<proteinExistence type="predicted"/>
<protein>
    <submittedName>
        <fullName evidence="2">Uncharacterized protein</fullName>
    </submittedName>
</protein>
<gene>
    <name evidence="2" type="ORF">Nepgr_007761</name>
</gene>
<dbReference type="EMBL" id="BSYO01000006">
    <property type="protein sequence ID" value="GMH05921.1"/>
    <property type="molecule type" value="Genomic_DNA"/>
</dbReference>